<dbReference type="STRING" id="1798495.A3C19_00945"/>
<reference evidence="9 10" key="1">
    <citation type="journal article" date="2016" name="Nat. Commun.">
        <title>Thousands of microbial genomes shed light on interconnected biogeochemical processes in an aquifer system.</title>
        <authorList>
            <person name="Anantharaman K."/>
            <person name="Brown C.T."/>
            <person name="Hug L.A."/>
            <person name="Sharon I."/>
            <person name="Castelle C.J."/>
            <person name="Probst A.J."/>
            <person name="Thomas B.C."/>
            <person name="Singh A."/>
            <person name="Wilkins M.J."/>
            <person name="Karaoz U."/>
            <person name="Brodie E.L."/>
            <person name="Williams K.H."/>
            <person name="Hubbard S.S."/>
            <person name="Banfield J.F."/>
        </authorList>
    </citation>
    <scope>NUCLEOTIDE SEQUENCE [LARGE SCALE GENOMIC DNA]</scope>
</reference>
<feature type="transmembrane region" description="Helical" evidence="7">
    <location>
        <begin position="294"/>
        <end position="314"/>
    </location>
</feature>
<dbReference type="GO" id="GO:0035556">
    <property type="term" value="P:intracellular signal transduction"/>
    <property type="evidence" value="ECO:0007669"/>
    <property type="project" value="InterPro"/>
</dbReference>
<dbReference type="SMART" id="SM01080">
    <property type="entry name" value="CHASE2"/>
    <property type="match status" value="1"/>
</dbReference>
<feature type="transmembrane region" description="Helical" evidence="7">
    <location>
        <begin position="320"/>
        <end position="340"/>
    </location>
</feature>
<protein>
    <recommendedName>
        <fullName evidence="8">Guanylate cyclase domain-containing protein</fullName>
    </recommendedName>
</protein>
<dbReference type="PROSITE" id="PS51257">
    <property type="entry name" value="PROKAR_LIPOPROTEIN"/>
    <property type="match status" value="1"/>
</dbReference>
<keyword evidence="6 7" id="KW-0472">Membrane</keyword>
<evidence type="ECO:0000256" key="2">
    <source>
        <dbReference type="ARBA" id="ARBA00005381"/>
    </source>
</evidence>
<dbReference type="Gene3D" id="3.30.70.1230">
    <property type="entry name" value="Nucleotide cyclase"/>
    <property type="match status" value="1"/>
</dbReference>
<evidence type="ECO:0000256" key="4">
    <source>
        <dbReference type="ARBA" id="ARBA00022692"/>
    </source>
</evidence>
<evidence type="ECO:0000313" key="9">
    <source>
        <dbReference type="EMBL" id="OGG61579.1"/>
    </source>
</evidence>
<dbReference type="PANTHER" id="PTHR43081">
    <property type="entry name" value="ADENYLATE CYCLASE, TERMINAL-DIFFERENTIATION SPECIFIC-RELATED"/>
    <property type="match status" value="1"/>
</dbReference>
<dbReference type="Pfam" id="PF05226">
    <property type="entry name" value="CHASE2"/>
    <property type="match status" value="1"/>
</dbReference>
<comment type="similarity">
    <text evidence="2">Belongs to the adenylyl cyclase class-3 family.</text>
</comment>
<dbReference type="InterPro" id="IPR029787">
    <property type="entry name" value="Nucleotide_cyclase"/>
</dbReference>
<dbReference type="PROSITE" id="PS50125">
    <property type="entry name" value="GUANYLATE_CYCLASE_2"/>
    <property type="match status" value="1"/>
</dbReference>
<evidence type="ECO:0000256" key="3">
    <source>
        <dbReference type="ARBA" id="ARBA00022475"/>
    </source>
</evidence>
<comment type="caution">
    <text evidence="9">The sequence shown here is derived from an EMBL/GenBank/DDBJ whole genome shotgun (WGS) entry which is preliminary data.</text>
</comment>
<evidence type="ECO:0000256" key="7">
    <source>
        <dbReference type="SAM" id="Phobius"/>
    </source>
</evidence>
<proteinExistence type="inferred from homology"/>
<dbReference type="GO" id="GO:0006171">
    <property type="term" value="P:cAMP biosynthetic process"/>
    <property type="evidence" value="ECO:0007669"/>
    <property type="project" value="TreeGrafter"/>
</dbReference>
<feature type="transmembrane region" description="Helical" evidence="7">
    <location>
        <begin position="266"/>
        <end position="287"/>
    </location>
</feature>
<keyword evidence="3" id="KW-1003">Cell membrane</keyword>
<comment type="subcellular location">
    <subcellularLocation>
        <location evidence="1">Cell envelope</location>
    </subcellularLocation>
</comment>
<organism evidence="9 10">
    <name type="scientific">Candidatus Kaiserbacteria bacterium RIFCSPHIGHO2_02_FULL_54_22</name>
    <dbReference type="NCBI Taxonomy" id="1798495"/>
    <lineage>
        <taxon>Bacteria</taxon>
        <taxon>Candidatus Kaiseribacteriota</taxon>
    </lineage>
</organism>
<dbReference type="Pfam" id="PF00211">
    <property type="entry name" value="Guanylate_cyc"/>
    <property type="match status" value="1"/>
</dbReference>
<dbReference type="FunFam" id="3.30.70.1230:FF:000016">
    <property type="entry name" value="Adenylate/guanylate cyclase domain-containing protein"/>
    <property type="match status" value="1"/>
</dbReference>
<dbReference type="GO" id="GO:0030313">
    <property type="term" value="C:cell envelope"/>
    <property type="evidence" value="ECO:0007669"/>
    <property type="project" value="UniProtKB-SubCell"/>
</dbReference>
<dbReference type="InterPro" id="IPR007890">
    <property type="entry name" value="CHASE2"/>
</dbReference>
<feature type="domain" description="Guanylate cyclase" evidence="8">
    <location>
        <begin position="382"/>
        <end position="514"/>
    </location>
</feature>
<keyword evidence="5 7" id="KW-1133">Transmembrane helix</keyword>
<accession>A0A1F6DJG9</accession>
<dbReference type="CDD" id="cd07302">
    <property type="entry name" value="CHD"/>
    <property type="match status" value="1"/>
</dbReference>
<name>A0A1F6DJG9_9BACT</name>
<dbReference type="Proteomes" id="UP000178532">
    <property type="component" value="Unassembled WGS sequence"/>
</dbReference>
<evidence type="ECO:0000256" key="1">
    <source>
        <dbReference type="ARBA" id="ARBA00004196"/>
    </source>
</evidence>
<dbReference type="EMBL" id="MFLI01000019">
    <property type="protein sequence ID" value="OGG61579.1"/>
    <property type="molecule type" value="Genomic_DNA"/>
</dbReference>
<dbReference type="InterPro" id="IPR001054">
    <property type="entry name" value="A/G_cyclase"/>
</dbReference>
<dbReference type="PANTHER" id="PTHR43081:SF1">
    <property type="entry name" value="ADENYLATE CYCLASE, TERMINAL-DIFFERENTIATION SPECIFIC"/>
    <property type="match status" value="1"/>
</dbReference>
<dbReference type="InterPro" id="IPR050697">
    <property type="entry name" value="Adenylyl/Guanylyl_Cyclase_3/4"/>
</dbReference>
<evidence type="ECO:0000256" key="5">
    <source>
        <dbReference type="ARBA" id="ARBA00022989"/>
    </source>
</evidence>
<dbReference type="SUPFAM" id="SSF55073">
    <property type="entry name" value="Nucleotide cyclase"/>
    <property type="match status" value="1"/>
</dbReference>
<gene>
    <name evidence="9" type="ORF">A3C19_00945</name>
</gene>
<evidence type="ECO:0000256" key="6">
    <source>
        <dbReference type="ARBA" id="ARBA00023136"/>
    </source>
</evidence>
<evidence type="ECO:0000313" key="10">
    <source>
        <dbReference type="Proteomes" id="UP000178532"/>
    </source>
</evidence>
<evidence type="ECO:0000259" key="8">
    <source>
        <dbReference type="PROSITE" id="PS50125"/>
    </source>
</evidence>
<keyword evidence="4 7" id="KW-0812">Transmembrane</keyword>
<dbReference type="AlphaFoldDB" id="A0A1F6DJG9"/>
<dbReference type="GO" id="GO:0004016">
    <property type="term" value="F:adenylate cyclase activity"/>
    <property type="evidence" value="ECO:0007669"/>
    <property type="project" value="UniProtKB-ARBA"/>
</dbReference>
<dbReference type="SMART" id="SM00044">
    <property type="entry name" value="CYCc"/>
    <property type="match status" value="1"/>
</dbReference>
<sequence>MSQTIKRYRAVAVLAFLAALIAGACYYFGLLTSWQELVFDRFFTTQTAPSGIVIIGIDDQSISALGGWPLARTSFATVLENLGEPREVGIDVAFVDSSARGLADDALLASALARSIAPVVLATQYDDRGGKLLRPLPSFASNAQEGYANVLVDADGIVRTFAPMRGNTVSLSAALTAHARGVAPPKVVRIGWRGPAGTFLTIPFIDVYRGTAPVSVFAEKTVLVGATAKDLHDTLATPVGSMAGVEAHANALATLESGRFFNDIPMLFMLACILFVAYLAAGTILAVPQLVPLILLLATEFLAVNLVSVALFSAHVRFPTLSLSFAFLLSAGFTFIYQYLSESREKRHIRKMFQYYLMPEVIEELANHPERLSLGGQEKTLTMLFCDIRGFTTLSEGLSPSELTALINEYLTAMTDAIMEAGGLVDKYIGDAVMAFWGAPLPNPSQENAACRGALAMFRALDRLNADLEKRGIKPIRIGIGISTGEVVVGNMGSSKRFNYTVMGDEVNFASRLEGLTKAYGVSCIVGERTASAAAGDPTLTVRGLDLVMVKGKSEPRTIYELVIEPFASTGSGQASAIQKEQFVHFANGRAAYVKGNWGEAITHFKAALSLGEDGPSKTFLKRVEHLSIEAPQDWRGIWEFTTK</sequence>